<comment type="caution">
    <text evidence="1">The sequence shown here is derived from an EMBL/GenBank/DDBJ whole genome shotgun (WGS) entry which is preliminary data.</text>
</comment>
<protein>
    <submittedName>
        <fullName evidence="1">Adenylate/guanylate cyclase domain-containing protein</fullName>
    </submittedName>
</protein>
<name>A0ACC5R3Z0_9HYPH</name>
<evidence type="ECO:0000313" key="2">
    <source>
        <dbReference type="Proteomes" id="UP000616151"/>
    </source>
</evidence>
<evidence type="ECO:0000313" key="1">
    <source>
        <dbReference type="EMBL" id="MBK1867369.1"/>
    </source>
</evidence>
<reference evidence="1" key="1">
    <citation type="submission" date="2021-01" db="EMBL/GenBank/DDBJ databases">
        <authorList>
            <person name="Sun Q."/>
        </authorList>
    </citation>
    <scope>NUCLEOTIDE SEQUENCE</scope>
    <source>
        <strain evidence="1">YIM B02566</strain>
    </source>
</reference>
<organism evidence="1 2">
    <name type="scientific">Taklimakanibacter albus</name>
    <dbReference type="NCBI Taxonomy" id="2800327"/>
    <lineage>
        <taxon>Bacteria</taxon>
        <taxon>Pseudomonadati</taxon>
        <taxon>Pseudomonadota</taxon>
        <taxon>Alphaproteobacteria</taxon>
        <taxon>Hyphomicrobiales</taxon>
        <taxon>Aestuariivirgaceae</taxon>
        <taxon>Taklimakanibacter</taxon>
    </lineage>
</organism>
<accession>A0ACC5R3Z0</accession>
<keyword evidence="2" id="KW-1185">Reference proteome</keyword>
<dbReference type="EMBL" id="JAENHL010000007">
    <property type="protein sequence ID" value="MBK1867369.1"/>
    <property type="molecule type" value="Genomic_DNA"/>
</dbReference>
<proteinExistence type="predicted"/>
<gene>
    <name evidence="1" type="ORF">JHL16_13520</name>
</gene>
<dbReference type="Proteomes" id="UP000616151">
    <property type="component" value="Unassembled WGS sequence"/>
</dbReference>
<sequence length="727" mass="77572">MTGAGTRKTWAGVATGFAVLLGLLLLRGYDPPLLQYLRNAGFDQLQRIWPRDQPDLPVRIVDIDERSLAELGQWPWSRKVLARLVDELNTLGAAVVAFDIIFPEPDRLSPSRIAGDPDLLAGLSAEARQEIGKSFPDNDDIFAQALQGRPIVLAFSNAPGNARKTPPRAAGFAQTGLDASKAPPSIQSVAANIEKLEAAAAGFGGINLDLAREQGVARQTPMLWTDGTGFYPSLALEALRVAQGASTIVVNASDSTENAIDSIRVGDFEIPVAEDALFAVRYRHDSPATYVSAARIISGTEREALAPLINGNIVFVGTSAAGLLDVRMSALGETVPGVLVHAQVVEQILSNDFLSRPQWAAGAEFLAVAVLGLALITIIMFSTPMNGALAGIAAIGLMAAGSAYAFRSLGILVDATFPVLAIILAFLATLAFRLLVTDSDRRMLRNAFGHFVSPDVLAEIERNAGELKLGGEVREISVLFVDIRKSTTLSEKLPPDALVSLINTLLDRWSASIIAQSGTIDKFIGDAIMAFWNAPLSKPDHQYHAARAALGIRKATAEVNADSEVSRILKERGQWPLQCGVGMSSGPACVGNMGSETRFDYSAVGETVNIAARTETASKRADFDIVIAGALDPATKRLAILPAGHVAMAGLSNQMPIWAVVGDEAMEQSTAFAELSAAHAVLLDDLAFKRQDRLFDMVEKCTALAREIEPRLVGFYTAIPNRQTDFG</sequence>